<dbReference type="PROSITE" id="PS50088">
    <property type="entry name" value="ANK_REPEAT"/>
    <property type="match status" value="2"/>
</dbReference>
<dbReference type="GO" id="GO:0008193">
    <property type="term" value="F:tRNA guanylyltransferase activity"/>
    <property type="evidence" value="ECO:0007669"/>
    <property type="project" value="UniProtKB-EC"/>
</dbReference>
<dbReference type="SUPFAM" id="SSF52080">
    <property type="entry name" value="Ribosomal proteins L15p and L18e"/>
    <property type="match status" value="1"/>
</dbReference>
<evidence type="ECO:0000256" key="20">
    <source>
        <dbReference type="ARBA" id="ARBA00065710"/>
    </source>
</evidence>
<dbReference type="GO" id="GO:0005525">
    <property type="term" value="F:GTP binding"/>
    <property type="evidence" value="ECO:0007669"/>
    <property type="project" value="UniProtKB-KW"/>
</dbReference>
<organism evidence="25 26">
    <name type="scientific">Tenebrio molitor</name>
    <name type="common">Yellow mealworm beetle</name>
    <dbReference type="NCBI Taxonomy" id="7067"/>
    <lineage>
        <taxon>Eukaryota</taxon>
        <taxon>Metazoa</taxon>
        <taxon>Ecdysozoa</taxon>
        <taxon>Arthropoda</taxon>
        <taxon>Hexapoda</taxon>
        <taxon>Insecta</taxon>
        <taxon>Pterygota</taxon>
        <taxon>Neoptera</taxon>
        <taxon>Endopterygota</taxon>
        <taxon>Coleoptera</taxon>
        <taxon>Polyphaga</taxon>
        <taxon>Cucujiformia</taxon>
        <taxon>Tenebrionidae</taxon>
        <taxon>Tenebrio</taxon>
    </lineage>
</organism>
<dbReference type="GO" id="GO:0006412">
    <property type="term" value="P:translation"/>
    <property type="evidence" value="ECO:0007669"/>
    <property type="project" value="InterPro"/>
</dbReference>
<dbReference type="Proteomes" id="UP000719412">
    <property type="component" value="Unassembled WGS sequence"/>
</dbReference>
<keyword evidence="8" id="KW-0548">Nucleotidyltransferase</keyword>
<accession>A0A8J6L9W5</accession>
<dbReference type="SMART" id="SM00184">
    <property type="entry name" value="RING"/>
    <property type="match status" value="3"/>
</dbReference>
<evidence type="ECO:0000256" key="18">
    <source>
        <dbReference type="ARBA" id="ARBA00047281"/>
    </source>
</evidence>
<dbReference type="InterPro" id="IPR001841">
    <property type="entry name" value="Znf_RING"/>
</dbReference>
<dbReference type="PROSITE" id="PS50089">
    <property type="entry name" value="ZF_RING_2"/>
    <property type="match status" value="3"/>
</dbReference>
<evidence type="ECO:0000313" key="25">
    <source>
        <dbReference type="EMBL" id="KAH0813635.1"/>
    </source>
</evidence>
<dbReference type="EC" id="2.7.7.79" evidence="4"/>
<feature type="repeat" description="ANK" evidence="21">
    <location>
        <begin position="54"/>
        <end position="86"/>
    </location>
</feature>
<evidence type="ECO:0000256" key="17">
    <source>
        <dbReference type="ARBA" id="ARBA00032480"/>
    </source>
</evidence>
<keyword evidence="11 22" id="KW-0863">Zinc-finger</keyword>
<dbReference type="InterPro" id="IPR024956">
    <property type="entry name" value="tRNAHis_GuaTrfase_cat"/>
</dbReference>
<dbReference type="PANTHER" id="PTHR12729:SF6">
    <property type="entry name" value="TRNA(HIS) GUANYLYLTRANSFERASE-RELATED"/>
    <property type="match status" value="1"/>
</dbReference>
<dbReference type="AlphaFoldDB" id="A0A8J6L9W5"/>
<evidence type="ECO:0000256" key="2">
    <source>
        <dbReference type="ARBA" id="ARBA00007320"/>
    </source>
</evidence>
<dbReference type="InterPro" id="IPR036227">
    <property type="entry name" value="Ribosomal_uL15/eL18_sf"/>
</dbReference>
<keyword evidence="15" id="KW-0342">GTP-binding</keyword>
<evidence type="ECO:0000256" key="5">
    <source>
        <dbReference type="ARBA" id="ARBA00022310"/>
    </source>
</evidence>
<dbReference type="CDD" id="cd16725">
    <property type="entry name" value="RING-HC_MIB1_rpt2"/>
    <property type="match status" value="1"/>
</dbReference>
<dbReference type="SUPFAM" id="SSF48403">
    <property type="entry name" value="Ankyrin repeat"/>
    <property type="match status" value="1"/>
</dbReference>
<dbReference type="InterPro" id="IPR013083">
    <property type="entry name" value="Znf_RING/FYVE/PHD"/>
</dbReference>
<keyword evidence="14" id="KW-0689">Ribosomal protein</keyword>
<dbReference type="SMART" id="SM00248">
    <property type="entry name" value="ANK"/>
    <property type="match status" value="3"/>
</dbReference>
<evidence type="ECO:0000256" key="22">
    <source>
        <dbReference type="PROSITE-ProRule" id="PRU00175"/>
    </source>
</evidence>
<dbReference type="GO" id="GO:0006400">
    <property type="term" value="P:tRNA modification"/>
    <property type="evidence" value="ECO:0007669"/>
    <property type="project" value="InterPro"/>
</dbReference>
<dbReference type="Gene3D" id="3.30.40.10">
    <property type="entry name" value="Zinc/RING finger domain, C3HC4 (zinc finger)"/>
    <property type="match status" value="3"/>
</dbReference>
<dbReference type="PANTHER" id="PTHR12729">
    <property type="entry name" value="TRNA(HIS) GUANYLYLTRANSFERASE-RELATED"/>
    <property type="match status" value="1"/>
</dbReference>
<evidence type="ECO:0000256" key="13">
    <source>
        <dbReference type="ARBA" id="ARBA00022842"/>
    </source>
</evidence>
<dbReference type="InterPro" id="IPR030878">
    <property type="entry name" value="Ribosomal_uL15"/>
</dbReference>
<dbReference type="GO" id="GO:0003735">
    <property type="term" value="F:structural constituent of ribosome"/>
    <property type="evidence" value="ECO:0007669"/>
    <property type="project" value="InterPro"/>
</dbReference>
<comment type="function">
    <text evidence="19">Adds a GMP to the 5'-end of tRNA(His) after transcription and RNase P cleavage. This step is essential for proper recognition of the tRNA and for the fidelity of protein synthesis. Also functions as a guanyl-nucleotide exchange factor/GEF for the MFN1 and MFN2 mitofusins thereby regulating mitochondrial fusion. By regulating both mitochondrial dynamics and bioenergetic function, it contributes to cell survival following oxidative stress.</text>
</comment>
<evidence type="ECO:0000256" key="15">
    <source>
        <dbReference type="ARBA" id="ARBA00023134"/>
    </source>
</evidence>
<dbReference type="GO" id="GO:0015934">
    <property type="term" value="C:large ribosomal subunit"/>
    <property type="evidence" value="ECO:0007669"/>
    <property type="project" value="InterPro"/>
</dbReference>
<dbReference type="Pfam" id="PF00828">
    <property type="entry name" value="Ribosomal_L27A"/>
    <property type="match status" value="1"/>
</dbReference>
<reference evidence="25" key="2">
    <citation type="submission" date="2021-08" db="EMBL/GenBank/DDBJ databases">
        <authorList>
            <person name="Eriksson T."/>
        </authorList>
    </citation>
    <scope>NUCLEOTIDE SEQUENCE</scope>
    <source>
        <strain evidence="25">Stoneville</strain>
        <tissue evidence="25">Whole head</tissue>
    </source>
</reference>
<dbReference type="FunFam" id="3.30.70.3000:FF:000001">
    <property type="entry name" value="tRNA(His) guanylyltransferase"/>
    <property type="match status" value="1"/>
</dbReference>
<evidence type="ECO:0000256" key="4">
    <source>
        <dbReference type="ARBA" id="ARBA00012511"/>
    </source>
</evidence>
<evidence type="ECO:0000256" key="12">
    <source>
        <dbReference type="ARBA" id="ARBA00022833"/>
    </source>
</evidence>
<keyword evidence="9" id="KW-0479">Metal-binding</keyword>
<dbReference type="InterPro" id="IPR007537">
    <property type="entry name" value="tRNAHis_GuaTrfase_Thg1"/>
</dbReference>
<dbReference type="InterPro" id="IPR025845">
    <property type="entry name" value="Thg1_C_dom"/>
</dbReference>
<proteinExistence type="inferred from homology"/>
<dbReference type="Pfam" id="PF14413">
    <property type="entry name" value="Thg1C"/>
    <property type="match status" value="1"/>
</dbReference>
<dbReference type="InterPro" id="IPR038469">
    <property type="entry name" value="tRNAHis_GuaTrfase_Thg1_sf"/>
</dbReference>
<evidence type="ECO:0000256" key="6">
    <source>
        <dbReference type="ARBA" id="ARBA00022679"/>
    </source>
</evidence>
<dbReference type="InterPro" id="IPR036770">
    <property type="entry name" value="Ankyrin_rpt-contain_sf"/>
</dbReference>
<comment type="similarity">
    <text evidence="2">Belongs to the universal ribosomal protein uL15 family.</text>
</comment>
<evidence type="ECO:0000256" key="19">
    <source>
        <dbReference type="ARBA" id="ARBA00058346"/>
    </source>
</evidence>
<feature type="domain" description="RING-type" evidence="24">
    <location>
        <begin position="395"/>
        <end position="428"/>
    </location>
</feature>
<feature type="region of interest" description="Disordered" evidence="23">
    <location>
        <begin position="516"/>
        <end position="545"/>
    </location>
</feature>
<evidence type="ECO:0000256" key="10">
    <source>
        <dbReference type="ARBA" id="ARBA00022741"/>
    </source>
</evidence>
<dbReference type="PROSITE" id="PS50297">
    <property type="entry name" value="ANK_REP_REGION"/>
    <property type="match status" value="2"/>
</dbReference>
<feature type="repeat" description="ANK" evidence="21">
    <location>
        <begin position="20"/>
        <end position="53"/>
    </location>
</feature>
<evidence type="ECO:0000256" key="7">
    <source>
        <dbReference type="ARBA" id="ARBA00022694"/>
    </source>
</evidence>
<feature type="domain" description="RING-type" evidence="24">
    <location>
        <begin position="199"/>
        <end position="234"/>
    </location>
</feature>
<dbReference type="GO" id="GO:0000287">
    <property type="term" value="F:magnesium ion binding"/>
    <property type="evidence" value="ECO:0007669"/>
    <property type="project" value="InterPro"/>
</dbReference>
<comment type="catalytic activity">
    <reaction evidence="18">
        <text>a 5'-end ribonucleotide-tRNA(His) + GTP + ATP + H2O = a 5'-end phospho-guanosine-ribonucleotide-tRNA(His) + AMP + 2 diphosphate + H(+)</text>
        <dbReference type="Rhea" id="RHEA:54564"/>
        <dbReference type="Rhea" id="RHEA-COMP:14193"/>
        <dbReference type="Rhea" id="RHEA-COMP:14917"/>
        <dbReference type="ChEBI" id="CHEBI:15377"/>
        <dbReference type="ChEBI" id="CHEBI:15378"/>
        <dbReference type="ChEBI" id="CHEBI:30616"/>
        <dbReference type="ChEBI" id="CHEBI:33019"/>
        <dbReference type="ChEBI" id="CHEBI:37565"/>
        <dbReference type="ChEBI" id="CHEBI:138282"/>
        <dbReference type="ChEBI" id="CHEBI:141847"/>
        <dbReference type="ChEBI" id="CHEBI:456215"/>
        <dbReference type="EC" id="2.7.7.79"/>
    </reaction>
</comment>
<evidence type="ECO:0000256" key="14">
    <source>
        <dbReference type="ARBA" id="ARBA00022980"/>
    </source>
</evidence>
<dbReference type="HAMAP" id="MF_01341">
    <property type="entry name" value="Ribosomal_uL15"/>
    <property type="match status" value="1"/>
</dbReference>
<dbReference type="PRINTS" id="PR01415">
    <property type="entry name" value="ANKYRIN"/>
</dbReference>
<keyword evidence="10" id="KW-0547">Nucleotide-binding</keyword>
<keyword evidence="7" id="KW-0819">tRNA processing</keyword>
<dbReference type="CDD" id="cd16727">
    <property type="entry name" value="RING-HC_MIB1_rpt3"/>
    <property type="match status" value="1"/>
</dbReference>
<comment type="subunit">
    <text evidence="20">Homotetramer. Interacts with MFN1 and MFN2; functions as a guanyl-nucleotide exchange factor/GEF for MFN2 and also probably MFN1.</text>
</comment>
<evidence type="ECO:0000256" key="23">
    <source>
        <dbReference type="SAM" id="MobiDB-lite"/>
    </source>
</evidence>
<dbReference type="EMBL" id="JABDTM020025080">
    <property type="protein sequence ID" value="KAH0813635.1"/>
    <property type="molecule type" value="Genomic_DNA"/>
</dbReference>
<dbReference type="CDD" id="cd16724">
    <property type="entry name" value="RING-HC_MIB1_rpt1"/>
    <property type="match status" value="1"/>
</dbReference>
<dbReference type="Pfam" id="PF04446">
    <property type="entry name" value="Thg1"/>
    <property type="match status" value="1"/>
</dbReference>
<evidence type="ECO:0000256" key="21">
    <source>
        <dbReference type="PROSITE-ProRule" id="PRU00023"/>
    </source>
</evidence>
<evidence type="ECO:0000256" key="3">
    <source>
        <dbReference type="ARBA" id="ARBA00010113"/>
    </source>
</evidence>
<keyword evidence="16" id="KW-0687">Ribonucleoprotein</keyword>
<feature type="compositionally biased region" description="Polar residues" evidence="23">
    <location>
        <begin position="313"/>
        <end position="337"/>
    </location>
</feature>
<keyword evidence="13" id="KW-0460">Magnesium</keyword>
<feature type="region of interest" description="Disordered" evidence="23">
    <location>
        <begin position="307"/>
        <end position="337"/>
    </location>
</feature>
<keyword evidence="6" id="KW-0808">Transferase</keyword>
<dbReference type="Pfam" id="PF12796">
    <property type="entry name" value="Ank_2"/>
    <property type="match status" value="1"/>
</dbReference>
<gene>
    <name evidence="25" type="ORF">GEV33_009155</name>
</gene>
<evidence type="ECO:0000256" key="1">
    <source>
        <dbReference type="ARBA" id="ARBA00001946"/>
    </source>
</evidence>
<dbReference type="Pfam" id="PF13920">
    <property type="entry name" value="zf-C3HC4_3"/>
    <property type="match status" value="3"/>
</dbReference>
<dbReference type="Gene3D" id="3.30.70.3000">
    <property type="match status" value="1"/>
</dbReference>
<evidence type="ECO:0000259" key="24">
    <source>
        <dbReference type="PROSITE" id="PS50089"/>
    </source>
</evidence>
<evidence type="ECO:0000256" key="9">
    <source>
        <dbReference type="ARBA" id="ARBA00022723"/>
    </source>
</evidence>
<protein>
    <recommendedName>
        <fullName evidence="5">Probable tRNA(His) guanylyltransferase</fullName>
        <ecNumber evidence="4">2.7.7.79</ecNumber>
    </recommendedName>
    <alternativeName>
        <fullName evidence="17">tRNA-histidine guanylyltransferase</fullName>
    </alternativeName>
</protein>
<feature type="domain" description="RING-type" evidence="24">
    <location>
        <begin position="246"/>
        <end position="281"/>
    </location>
</feature>
<dbReference type="SUPFAM" id="SSF57850">
    <property type="entry name" value="RING/U-box"/>
    <property type="match status" value="1"/>
</dbReference>
<reference evidence="25" key="1">
    <citation type="journal article" date="2020" name="J Insects Food Feed">
        <title>The yellow mealworm (Tenebrio molitor) genome: a resource for the emerging insects as food and feed industry.</title>
        <authorList>
            <person name="Eriksson T."/>
            <person name="Andere A."/>
            <person name="Kelstrup H."/>
            <person name="Emery V."/>
            <person name="Picard C."/>
        </authorList>
    </citation>
    <scope>NUCLEOTIDE SEQUENCE</scope>
    <source>
        <strain evidence="25">Stoneville</strain>
        <tissue evidence="25">Whole head</tissue>
    </source>
</reference>
<dbReference type="Gene3D" id="1.25.40.20">
    <property type="entry name" value="Ankyrin repeat-containing domain"/>
    <property type="match status" value="2"/>
</dbReference>
<evidence type="ECO:0000313" key="26">
    <source>
        <dbReference type="Proteomes" id="UP000719412"/>
    </source>
</evidence>
<evidence type="ECO:0000256" key="8">
    <source>
        <dbReference type="ARBA" id="ARBA00022695"/>
    </source>
</evidence>
<sequence length="1098" mass="124860">MKILLAKLPRPWIVDEKKDDGYTALHLAALNNHVEVAEQLVLHGKANMDLQNVNLQTALHLAVERQHTQIVRLLVREGANLNVADKDGDTPLHEALRHHTLSQLRQLQDVQDVGKLLMGLGTQGSDKKSSASIACFLAGNGADLTLKNKKGQTPLDLCPDPNLCKTLTKCHKDKQSGEMDMGPNQNNQNANVTSTLDECLVCSDAKRDMLFQPCGHVTCCSLCGPRVKKCLICRESVNNRIKIEECLVCSDKKSTVLFKPCGHMCACESCSQIMKKCVMCRSQIELMVPLAVCSGGLGTISEVKADVEEEPKPSTSEAAQNQGPLMNNGGRDTNNSNDIQKLQQQLQDIKEQVSREETFLAEGGFEARPKVNIGEKRRDRSVDTLIKLMSIVTMCPVCLDRLKNMIFLCGHGLCQMCGDQMTECPICRKAVEKRILLLLFLFPAPTDVTHVLDAKYSVMDDRRMNRSGCSETQRAVDGTTRILRIFSREMGSNTTEKALSLLRYLPRVCLANIRPSPGSKSCKKRGRAQHGGDKHGAGNKGSGQRQNFMRLGYETGNNPFYLRFPHEPYYKGHHLRREYPPLSMRELLRMIELNRIDATKPVDLVSIMNSGLFKFLPDQRQYGVQLTDDGCDVFNVKVNIEVQWANELVIAAIERAGGIITTAYFDTHSLQAMTNTRKFFERGIPIPRRMMPPPDAIEYYSDPANRGYLADPEKISEERLALAQKYGYELPKIEEDRDYEMLMERKDPRQIFYGLHPGWVVNLKDKMILKPQNEELQRYYAKVSNYNAMRFGPDTLFKHLRSIIVTSKMAKSKFEYVKTFETEEKLLPNCWIVVRLDGKAFHRFSAKHDFTKPNDERALSLMNKAASVVMNEFKDITLSYGQSDEYSFVLRKDTILYNRRGPKIMTYINSLFSSSYVYHWGHYFTTKLKYPPAFDARVVLYPTDENLRDYLSWRQADCHINNLYNTTFWALVLKGGLTNAEAEKRLSGTLSSDKNEILFSEFDTNYNDEPFLYKKGTILVRKRIRHPKNGKTCVVVLPLHEDLIQDAFWERHSEILAVKTAGSYEWPESRPLPPLVLSQLRIDVKDRDEEIVAVEETV</sequence>
<comment type="caution">
    <text evidence="25">The sequence shown here is derived from an EMBL/GenBank/DDBJ whole genome shotgun (WGS) entry which is preliminary data.</text>
</comment>
<name>A0A8J6L9W5_TENMO</name>
<evidence type="ECO:0000256" key="16">
    <source>
        <dbReference type="ARBA" id="ARBA00023274"/>
    </source>
</evidence>
<dbReference type="GO" id="GO:0008270">
    <property type="term" value="F:zinc ion binding"/>
    <property type="evidence" value="ECO:0007669"/>
    <property type="project" value="UniProtKB-KW"/>
</dbReference>
<keyword evidence="26" id="KW-1185">Reference proteome</keyword>
<keyword evidence="12" id="KW-0862">Zinc</keyword>
<dbReference type="InterPro" id="IPR021131">
    <property type="entry name" value="Ribosomal_uL15/eL18"/>
</dbReference>
<comment type="similarity">
    <text evidence="3">Belongs to the tRNA(His) guanylyltransferase family.</text>
</comment>
<comment type="cofactor">
    <cofactor evidence="1">
        <name>Mg(2+)</name>
        <dbReference type="ChEBI" id="CHEBI:18420"/>
    </cofactor>
</comment>
<keyword evidence="21" id="KW-0040">ANK repeat</keyword>
<evidence type="ECO:0000256" key="11">
    <source>
        <dbReference type="ARBA" id="ARBA00022771"/>
    </source>
</evidence>
<dbReference type="InterPro" id="IPR002110">
    <property type="entry name" value="Ankyrin_rpt"/>
</dbReference>